<accession>A0ABN8J017</accession>
<evidence type="ECO:0000313" key="1">
    <source>
        <dbReference type="EMBL" id="CAH2068550.1"/>
    </source>
</evidence>
<proteinExistence type="predicted"/>
<organism evidence="1 2">
    <name type="scientific">Iphiclides podalirius</name>
    <name type="common">scarce swallowtail</name>
    <dbReference type="NCBI Taxonomy" id="110791"/>
    <lineage>
        <taxon>Eukaryota</taxon>
        <taxon>Metazoa</taxon>
        <taxon>Ecdysozoa</taxon>
        <taxon>Arthropoda</taxon>
        <taxon>Hexapoda</taxon>
        <taxon>Insecta</taxon>
        <taxon>Pterygota</taxon>
        <taxon>Neoptera</taxon>
        <taxon>Endopterygota</taxon>
        <taxon>Lepidoptera</taxon>
        <taxon>Glossata</taxon>
        <taxon>Ditrysia</taxon>
        <taxon>Papilionoidea</taxon>
        <taxon>Papilionidae</taxon>
        <taxon>Papilioninae</taxon>
        <taxon>Iphiclides</taxon>
    </lineage>
</organism>
<reference evidence="1" key="1">
    <citation type="submission" date="2022-03" db="EMBL/GenBank/DDBJ databases">
        <authorList>
            <person name="Martin H S."/>
        </authorList>
    </citation>
    <scope>NUCLEOTIDE SEQUENCE</scope>
</reference>
<keyword evidence="2" id="KW-1185">Reference proteome</keyword>
<feature type="non-terminal residue" evidence="1">
    <location>
        <position position="1"/>
    </location>
</feature>
<evidence type="ECO:0000313" key="2">
    <source>
        <dbReference type="Proteomes" id="UP000837857"/>
    </source>
</evidence>
<name>A0ABN8J017_9NEOP</name>
<dbReference type="Proteomes" id="UP000837857">
    <property type="component" value="Chromosome 5"/>
</dbReference>
<gene>
    <name evidence="1" type="ORF">IPOD504_LOCUS14408</name>
</gene>
<dbReference type="EMBL" id="OW152817">
    <property type="protein sequence ID" value="CAH2068550.1"/>
    <property type="molecule type" value="Genomic_DNA"/>
</dbReference>
<protein>
    <submittedName>
        <fullName evidence="1">Uncharacterized protein</fullName>
    </submittedName>
</protein>
<sequence length="162" mass="18232">MARVTQNALNARLKGRPLTKATLTSATTGDFTKALRRHHQTQEPPYGLVIAYNSFVMALSERSREAARKCRNGTFAESTLSFAVVSKFSCKGRVEASRRRQETAGGEAHFYKWTEPRAAHSAKVADCGLRGLRRDIFLRQIIHKNLIALEHINEINKCIFIC</sequence>